<dbReference type="InterPro" id="IPR050554">
    <property type="entry name" value="Met_Synthase/Corrinoid"/>
</dbReference>
<dbReference type="GO" id="GO:0008168">
    <property type="term" value="F:methyltransferase activity"/>
    <property type="evidence" value="ECO:0007669"/>
    <property type="project" value="UniProtKB-KW"/>
</dbReference>
<accession>A0ABZ2YFX9</accession>
<dbReference type="NCBIfam" id="NF005719">
    <property type="entry name" value="PRK07535.1"/>
    <property type="match status" value="1"/>
</dbReference>
<dbReference type="EMBL" id="CP121689">
    <property type="protein sequence ID" value="WZL76668.1"/>
    <property type="molecule type" value="Genomic_DNA"/>
</dbReference>
<keyword evidence="9" id="KW-1185">Reference proteome</keyword>
<evidence type="ECO:0000256" key="2">
    <source>
        <dbReference type="ARBA" id="ARBA00022603"/>
    </source>
</evidence>
<keyword evidence="5" id="KW-0479">Metal-binding</keyword>
<feature type="domain" description="Pterin-binding" evidence="7">
    <location>
        <begin position="2"/>
        <end position="261"/>
    </location>
</feature>
<keyword evidence="2 8" id="KW-0489">Methyltransferase</keyword>
<protein>
    <submittedName>
        <fullName evidence="8">Methyltetrahydrofolate cobalamin methyltransferase</fullName>
    </submittedName>
</protein>
<reference evidence="8 9" key="1">
    <citation type="submission" date="2023-03" db="EMBL/GenBank/DDBJ databases">
        <title>Novel Species.</title>
        <authorList>
            <person name="Ma S."/>
        </authorList>
    </citation>
    <scope>NUCLEOTIDE SEQUENCE [LARGE SCALE GENOMIC DNA]</scope>
    <source>
        <strain evidence="8 9">B11</strain>
    </source>
</reference>
<evidence type="ECO:0000256" key="6">
    <source>
        <dbReference type="ARBA" id="ARBA00023285"/>
    </source>
</evidence>
<dbReference type="InterPro" id="IPR000489">
    <property type="entry name" value="Pterin-binding_dom"/>
</dbReference>
<proteinExistence type="inferred from homology"/>
<keyword evidence="6" id="KW-0170">Cobalt</keyword>
<dbReference type="PANTHER" id="PTHR45833:SF1">
    <property type="entry name" value="METHIONINE SYNTHASE"/>
    <property type="match status" value="1"/>
</dbReference>
<dbReference type="PANTHER" id="PTHR45833">
    <property type="entry name" value="METHIONINE SYNTHASE"/>
    <property type="match status" value="1"/>
</dbReference>
<keyword evidence="4" id="KW-0808">Transferase</keyword>
<sequence>MLIIIGERINATRKPIREALERRDAQFFIEEARKQEQAGAHFIDVNAGTDAKSEMENLPWLVEIIQDEVSVPLCFDSANEKALERALKVYKKKELIINSFTAEEAKIKALLPLAKEWNASIVGLAMGEAGIPQTGQERMKLVDRLLEAVHRYDIPEERLFIDPLVIPVGTDSTQGKVFLETLRSIKDKFPKVKTVCGLSNVSFGLPNRRLLNRTFVVLCLGFGLDAAIIDPLDRELMASIYAAEALLGIDEFCMKYLSAFREGRLNT</sequence>
<evidence type="ECO:0000259" key="7">
    <source>
        <dbReference type="PROSITE" id="PS50972"/>
    </source>
</evidence>
<keyword evidence="3" id="KW-0846">Cobalamin</keyword>
<dbReference type="InterPro" id="IPR011005">
    <property type="entry name" value="Dihydropteroate_synth-like_sf"/>
</dbReference>
<dbReference type="RefSeq" id="WP_369018832.1">
    <property type="nucleotide sequence ID" value="NZ_CP121689.1"/>
</dbReference>
<evidence type="ECO:0000313" key="8">
    <source>
        <dbReference type="EMBL" id="WZL76668.1"/>
    </source>
</evidence>
<evidence type="ECO:0000256" key="1">
    <source>
        <dbReference type="ARBA" id="ARBA00010398"/>
    </source>
</evidence>
<dbReference type="Pfam" id="PF00809">
    <property type="entry name" value="Pterin_bind"/>
    <property type="match status" value="1"/>
</dbReference>
<dbReference type="Proteomes" id="UP001461341">
    <property type="component" value="Chromosome"/>
</dbReference>
<name>A0ABZ2YFX9_9BACT</name>
<organism evidence="8 9">
    <name type="scientific">Thermatribacter velox</name>
    <dbReference type="NCBI Taxonomy" id="3039681"/>
    <lineage>
        <taxon>Bacteria</taxon>
        <taxon>Pseudomonadati</taxon>
        <taxon>Atribacterota</taxon>
        <taxon>Atribacteria</taxon>
        <taxon>Atribacterales</taxon>
        <taxon>Thermatribacteraceae</taxon>
        <taxon>Thermatribacter</taxon>
    </lineage>
</organism>
<dbReference type="GO" id="GO:0032259">
    <property type="term" value="P:methylation"/>
    <property type="evidence" value="ECO:0007669"/>
    <property type="project" value="UniProtKB-KW"/>
</dbReference>
<evidence type="ECO:0000256" key="4">
    <source>
        <dbReference type="ARBA" id="ARBA00022679"/>
    </source>
</evidence>
<evidence type="ECO:0000256" key="5">
    <source>
        <dbReference type="ARBA" id="ARBA00022723"/>
    </source>
</evidence>
<dbReference type="SUPFAM" id="SSF51717">
    <property type="entry name" value="Dihydropteroate synthetase-like"/>
    <property type="match status" value="1"/>
</dbReference>
<dbReference type="PROSITE" id="PS50972">
    <property type="entry name" value="PTERIN_BINDING"/>
    <property type="match status" value="1"/>
</dbReference>
<evidence type="ECO:0000313" key="9">
    <source>
        <dbReference type="Proteomes" id="UP001461341"/>
    </source>
</evidence>
<comment type="similarity">
    <text evidence="1">Belongs to the vitamin-B12 dependent methionine synthase family.</text>
</comment>
<gene>
    <name evidence="8" type="ORF">QBE54_02730</name>
</gene>
<dbReference type="Gene3D" id="3.20.20.20">
    <property type="entry name" value="Dihydropteroate synthase-like"/>
    <property type="match status" value="1"/>
</dbReference>
<evidence type="ECO:0000256" key="3">
    <source>
        <dbReference type="ARBA" id="ARBA00022628"/>
    </source>
</evidence>